<organism evidence="5 6">
    <name type="scientific">Ephemerocybe angulata</name>
    <dbReference type="NCBI Taxonomy" id="980116"/>
    <lineage>
        <taxon>Eukaryota</taxon>
        <taxon>Fungi</taxon>
        <taxon>Dikarya</taxon>
        <taxon>Basidiomycota</taxon>
        <taxon>Agaricomycotina</taxon>
        <taxon>Agaricomycetes</taxon>
        <taxon>Agaricomycetidae</taxon>
        <taxon>Agaricales</taxon>
        <taxon>Agaricineae</taxon>
        <taxon>Psathyrellaceae</taxon>
        <taxon>Ephemerocybe</taxon>
    </lineage>
</organism>
<sequence length="570" mass="63217">MANNLQLCSTPWFQATNVVPVQHDLSMVRNLPVESCIGIILSSPAPNLGEDPTPNTLRTAAHVRQAIQDIGDSTTHLPNSTVEKICLHLCLWVDYLLLANHSPSDTHSRGLHVNTADSILLSITVLFHKSFPEARAAILSMLLRSLALSWYSARDPVAEKALANSGSGHPPPGPLRTTIRLFQIPHSQPALYRTLDLSADLSSQMVTVVFDRIRFLAGQSAPTDTDPEQALATLNLIKDAVVFVAYLMKKTETCKILLEKKALATALEVSIKAITTFRRFLLLPDDNRMYTIAAGFADSFYRATFSTSYPMELLVQLIHGGILHLVNYTLSLGYHDPKVLTISEAILKYIGLHSWNDQVNRAILDFNSPNFDYIPGHGVLFNWYIGLSIELDCGVRPIGSLAPCYYLKCPNVGGTRERFLCSSCNRVAYCSKECVRLDRGDMHGSECAQMLEAVTLEASQGYEVSFLSKEIQSSIIAKGRRVFQPNSIPRKSPSYSIGEPLDSLLRHENHTDSILPSPNPMLSERKLSIYASSAPNSTVFLHQEIGARMSQVNRVHLPFRVQERRHPCIG</sequence>
<keyword evidence="6" id="KW-1185">Reference proteome</keyword>
<evidence type="ECO:0000259" key="4">
    <source>
        <dbReference type="Pfam" id="PF01753"/>
    </source>
</evidence>
<feature type="domain" description="MYND-type" evidence="4">
    <location>
        <begin position="417"/>
        <end position="447"/>
    </location>
</feature>
<dbReference type="InterPro" id="IPR002893">
    <property type="entry name" value="Znf_MYND"/>
</dbReference>
<gene>
    <name evidence="5" type="ORF">DFP72DRAFT_153703</name>
</gene>
<reference evidence="5 6" key="1">
    <citation type="submission" date="2020-07" db="EMBL/GenBank/DDBJ databases">
        <title>Comparative genomics of pyrophilous fungi reveals a link between fire events and developmental genes.</title>
        <authorList>
            <consortium name="DOE Joint Genome Institute"/>
            <person name="Steindorff A.S."/>
            <person name="Carver A."/>
            <person name="Calhoun S."/>
            <person name="Stillman K."/>
            <person name="Liu H."/>
            <person name="Lipzen A."/>
            <person name="Pangilinan J."/>
            <person name="Labutti K."/>
            <person name="Bruns T.D."/>
            <person name="Grigoriev I.V."/>
        </authorList>
    </citation>
    <scope>NUCLEOTIDE SEQUENCE [LARGE SCALE GENOMIC DNA]</scope>
    <source>
        <strain evidence="5 6">CBS 144469</strain>
    </source>
</reference>
<dbReference type="Proteomes" id="UP000521943">
    <property type="component" value="Unassembled WGS sequence"/>
</dbReference>
<accession>A0A8H6H9T3</accession>
<dbReference type="Gene3D" id="6.10.140.2220">
    <property type="match status" value="1"/>
</dbReference>
<evidence type="ECO:0000256" key="3">
    <source>
        <dbReference type="ARBA" id="ARBA00022833"/>
    </source>
</evidence>
<name>A0A8H6H9T3_9AGAR</name>
<evidence type="ECO:0000256" key="2">
    <source>
        <dbReference type="ARBA" id="ARBA00022771"/>
    </source>
</evidence>
<keyword evidence="3" id="KW-0862">Zinc</keyword>
<dbReference type="GO" id="GO:0008270">
    <property type="term" value="F:zinc ion binding"/>
    <property type="evidence" value="ECO:0007669"/>
    <property type="project" value="UniProtKB-KW"/>
</dbReference>
<keyword evidence="1" id="KW-0479">Metal-binding</keyword>
<comment type="caution">
    <text evidence="5">The sequence shown here is derived from an EMBL/GenBank/DDBJ whole genome shotgun (WGS) entry which is preliminary data.</text>
</comment>
<dbReference type="SUPFAM" id="SSF144232">
    <property type="entry name" value="HIT/MYND zinc finger-like"/>
    <property type="match status" value="1"/>
</dbReference>
<evidence type="ECO:0000256" key="1">
    <source>
        <dbReference type="ARBA" id="ARBA00022723"/>
    </source>
</evidence>
<dbReference type="EMBL" id="JACGCI010000161">
    <property type="protein sequence ID" value="KAF6743024.1"/>
    <property type="molecule type" value="Genomic_DNA"/>
</dbReference>
<evidence type="ECO:0000313" key="6">
    <source>
        <dbReference type="Proteomes" id="UP000521943"/>
    </source>
</evidence>
<dbReference type="AlphaFoldDB" id="A0A8H6H9T3"/>
<protein>
    <recommendedName>
        <fullName evidence="4">MYND-type domain-containing protein</fullName>
    </recommendedName>
</protein>
<keyword evidence="2" id="KW-0863">Zinc-finger</keyword>
<proteinExistence type="predicted"/>
<dbReference type="Pfam" id="PF01753">
    <property type="entry name" value="zf-MYND"/>
    <property type="match status" value="1"/>
</dbReference>
<evidence type="ECO:0000313" key="5">
    <source>
        <dbReference type="EMBL" id="KAF6743024.1"/>
    </source>
</evidence>